<feature type="compositionally biased region" description="Low complexity" evidence="19">
    <location>
        <begin position="98"/>
        <end position="107"/>
    </location>
</feature>
<comment type="subcellular location">
    <subcellularLocation>
        <location evidence="2">Cell projection</location>
        <location evidence="2">Dendrite</location>
    </subcellularLocation>
    <subcellularLocation>
        <location evidence="1">Cytoplasm</location>
        <location evidence="1">Stress granule</location>
    </subcellularLocation>
    <subcellularLocation>
        <location evidence="4">Cytoplasm</location>
        <location evidence="4">Perinuclear region</location>
    </subcellularLocation>
    <subcellularLocation>
        <location evidence="3">Nucleus speckle</location>
    </subcellularLocation>
</comment>
<accession>A0A485PE16</accession>
<evidence type="ECO:0000256" key="12">
    <source>
        <dbReference type="ARBA" id="ARBA00022845"/>
    </source>
</evidence>
<dbReference type="GO" id="GO:0051028">
    <property type="term" value="P:mRNA transport"/>
    <property type="evidence" value="ECO:0007669"/>
    <property type="project" value="UniProtKB-KW"/>
</dbReference>
<dbReference type="InterPro" id="IPR036964">
    <property type="entry name" value="RASGEF_cat_dom_sf"/>
</dbReference>
<dbReference type="Pfam" id="PF00617">
    <property type="entry name" value="RasGEF"/>
    <property type="match status" value="1"/>
</dbReference>
<feature type="domain" description="Ras-GEF" evidence="20">
    <location>
        <begin position="1094"/>
        <end position="1297"/>
    </location>
</feature>
<sequence>MAGRGTPLPSRGPTPGKTGVAARPPHDTDYVIPLAANVPQARRPVSHVKHAGTSSQASRQPLRRARYVRSWPAAAVLRKMADRRRQRASQDTEDEESGASGSDSGGSPARGGGSCSGSAGGGGSGSLPSQRGGRAGALHLRRVESGGAKSAEESECESEDGMEGDAVLSDYESAEDSEGEEGEYSEEENSKVELKSEANDAANCSAKEEKGEEKPDTKGTVTGERQSGDGQESTEPVENKVGKKGPKHLDDDEDRKNPAYIPRKGLFFEHDLRGQTQEEEVRPKGRQRKLWKDEGRWEHDKFREDEQAPKSRQELIALYGYDIRSAHNPDDIKPRRIRKPRFGSPPQRDPNWIVERPNKSHRHQGPGGTLPPRTFINRNAAGTGRMSAPRNYSRSGGFKEGRAGFRPVDAGGQHGGRSGETVKHEASYRSRRLEQTPVRDPSPEADAQVLGSPEKEEAASEIPAVAPDAAPPAPDRPIEKKSYSRARRTRIKAGDAVKVAEEVPPPPEGLNPAPPVPETTPSPPAKTGAWEAPVDSTTSGLEQDVAQLNITEQNWSPGQPSFLQPRELRGMPNHIHMGAGPPPQFNRMEEMGVQGGRAKRYSSQRQRPVPEPPAPPVHISIMEGHYYDPLQFQGPIYTHGDSPAPLPPQGMIVQPEMHLPHPGLHPHQTPAPLPNPGLYPPPVSMSPGQPPPQQLLAPTYFSAPGVMNFGNPSYPYAPGALPPPPPPHLYPNTQAPSQVYGGVTYYNPAQQQVQPKPSPPRRTPQPVTIKPPPPELEEVPGPGPLGGGGPLRSPSSYSSDELSPGEPLTSPPWAPLGAPERPEHLLNRVLERLAGGATRDSAASDILLDDIVLTHSLFLPTEKFLQELHHFVWAGGMEGPEGLGRKQACLAMLLHFLDTYQGLLQEEEGAGRIIKDLYLLIMKDESLYQDLREDTLRLHQLVETVELKIPEESQPPSKQVKPLFRHFRRIDSCLQTRVAFRGSDEIFCRVYMPDHSYVTIRSRLSASVQDILGSVTEKLQYSEEPAGREDSLILVAVASSGEKVLLQPTEDCVFTTLGINSHLFACTRDSYEALMPLPEEIQVSPGDTEIHRVEPEDVANHLTAFHWELFRCVHELEFVDYVFHGERGRRETANLELLLQRCSEVTHWVATEVLLCEAPGKRAQLLKKFLKIAAICKQNQDLLSFYAVVMGLDNAAVSRLRLTWEKLPGKFKNLFRKFENLTDPCRNHKSYREVISKMKPPVIPFVPLILKDLTFLHEGSKTLVDGLVNIEKLHSVAEKVRTIRKYRSRPLCEYPGF</sequence>
<dbReference type="FunFam" id="1.20.870.10:FF:000012">
    <property type="entry name" value="Rap guanine nucleotide exchange factor like 1"/>
    <property type="match status" value="1"/>
</dbReference>
<feature type="compositionally biased region" description="Pro residues" evidence="19">
    <location>
        <begin position="756"/>
        <end position="774"/>
    </location>
</feature>
<dbReference type="GO" id="GO:0006397">
    <property type="term" value="P:mRNA processing"/>
    <property type="evidence" value="ECO:0007669"/>
    <property type="project" value="UniProtKB-KW"/>
</dbReference>
<feature type="compositionally biased region" description="Polar residues" evidence="19">
    <location>
        <begin position="219"/>
        <end position="236"/>
    </location>
</feature>
<evidence type="ECO:0000256" key="7">
    <source>
        <dbReference type="ARBA" id="ARBA00022448"/>
    </source>
</evidence>
<dbReference type="Proteomes" id="UP000386466">
    <property type="component" value="Unassembled WGS sequence"/>
</dbReference>
<feature type="compositionally biased region" description="Basic and acidic residues" evidence="19">
    <location>
        <begin position="206"/>
        <end position="217"/>
    </location>
</feature>
<dbReference type="InterPro" id="IPR028544">
    <property type="entry name" value="CASC3"/>
</dbReference>
<dbReference type="GO" id="GO:0008380">
    <property type="term" value="P:RNA splicing"/>
    <property type="evidence" value="ECO:0007669"/>
    <property type="project" value="UniProtKB-KW"/>
</dbReference>
<protein>
    <recommendedName>
        <fullName evidence="6">Protein CASC3</fullName>
    </recommendedName>
</protein>
<dbReference type="PANTHER" id="PTHR13434:SF0">
    <property type="entry name" value="PROTEIN CASC3"/>
    <property type="match status" value="1"/>
</dbReference>
<evidence type="ECO:0000256" key="10">
    <source>
        <dbReference type="ARBA" id="ARBA00022728"/>
    </source>
</evidence>
<dbReference type="SUPFAM" id="SSF48366">
    <property type="entry name" value="Ras GEF"/>
    <property type="match status" value="1"/>
</dbReference>
<keyword evidence="17" id="KW-0966">Cell projection</keyword>
<dbReference type="PANTHER" id="PTHR13434">
    <property type="entry name" value="PROTEIN CASC3"/>
    <property type="match status" value="1"/>
</dbReference>
<proteinExistence type="inferred from homology"/>
<keyword evidence="8" id="KW-0963">Cytoplasm</keyword>
<feature type="compositionally biased region" description="Low complexity" evidence="19">
    <location>
        <begin position="126"/>
        <end position="138"/>
    </location>
</feature>
<dbReference type="GO" id="GO:0035145">
    <property type="term" value="C:exon-exon junction complex"/>
    <property type="evidence" value="ECO:0007669"/>
    <property type="project" value="InterPro"/>
</dbReference>
<dbReference type="InterPro" id="IPR018545">
    <property type="entry name" value="Btz_dom"/>
</dbReference>
<feature type="compositionally biased region" description="Gly residues" evidence="19">
    <location>
        <begin position="108"/>
        <end position="125"/>
    </location>
</feature>
<dbReference type="EMBL" id="CAAGRJ010032065">
    <property type="protein sequence ID" value="VFV42373.1"/>
    <property type="molecule type" value="Genomic_DNA"/>
</dbReference>
<dbReference type="FunFam" id="3.10.20.90:FF:000038">
    <property type="entry name" value="Rap guanine nucleotide exchange factor 4"/>
    <property type="match status" value="1"/>
</dbReference>
<evidence type="ECO:0000256" key="9">
    <source>
        <dbReference type="ARBA" id="ARBA00022664"/>
    </source>
</evidence>
<keyword evidence="9" id="KW-0507">mRNA processing</keyword>
<feature type="compositionally biased region" description="Basic and acidic residues" evidence="19">
    <location>
        <begin position="188"/>
        <end position="198"/>
    </location>
</feature>
<dbReference type="CDD" id="cd00155">
    <property type="entry name" value="RasGEF"/>
    <property type="match status" value="1"/>
</dbReference>
<dbReference type="Pfam" id="PF09405">
    <property type="entry name" value="Btz"/>
    <property type="match status" value="1"/>
</dbReference>
<evidence type="ECO:0000256" key="16">
    <source>
        <dbReference type="ARBA" id="ARBA00023242"/>
    </source>
</evidence>
<keyword evidence="12" id="KW-0810">Translation regulation</keyword>
<evidence type="ECO:0000313" key="22">
    <source>
        <dbReference type="Proteomes" id="UP000386466"/>
    </source>
</evidence>
<feature type="compositionally biased region" description="Basic and acidic residues" evidence="19">
    <location>
        <begin position="492"/>
        <end position="501"/>
    </location>
</feature>
<keyword evidence="14" id="KW-0866">Nonsense-mediated mRNA decay</keyword>
<feature type="compositionally biased region" description="Basic and acidic residues" evidence="19">
    <location>
        <begin position="290"/>
        <end position="313"/>
    </location>
</feature>
<dbReference type="Gene3D" id="1.10.840.10">
    <property type="entry name" value="Ras guanine-nucleotide exchange factors catalytic domain"/>
    <property type="match status" value="1"/>
</dbReference>
<keyword evidence="11" id="KW-0509">mRNA transport</keyword>
<feature type="compositionally biased region" description="Pro residues" evidence="19">
    <location>
        <begin position="503"/>
        <end position="524"/>
    </location>
</feature>
<evidence type="ECO:0000256" key="15">
    <source>
        <dbReference type="ARBA" id="ARBA00023187"/>
    </source>
</evidence>
<dbReference type="GO" id="GO:0006417">
    <property type="term" value="P:regulation of translation"/>
    <property type="evidence" value="ECO:0007669"/>
    <property type="project" value="UniProtKB-KW"/>
</dbReference>
<evidence type="ECO:0000256" key="8">
    <source>
        <dbReference type="ARBA" id="ARBA00022490"/>
    </source>
</evidence>
<keyword evidence="18" id="KW-0344">Guanine-nucleotide releasing factor</keyword>
<evidence type="ECO:0000256" key="6">
    <source>
        <dbReference type="ARBA" id="ARBA00019964"/>
    </source>
</evidence>
<dbReference type="GO" id="GO:0007264">
    <property type="term" value="P:small GTPase-mediated signal transduction"/>
    <property type="evidence" value="ECO:0007669"/>
    <property type="project" value="InterPro"/>
</dbReference>
<evidence type="ECO:0000256" key="4">
    <source>
        <dbReference type="ARBA" id="ARBA00004556"/>
    </source>
</evidence>
<evidence type="ECO:0000256" key="11">
    <source>
        <dbReference type="ARBA" id="ARBA00022816"/>
    </source>
</evidence>
<organism evidence="21 22">
    <name type="scientific">Lynx pardinus</name>
    <name type="common">Iberian lynx</name>
    <name type="synonym">Felis pardina</name>
    <dbReference type="NCBI Taxonomy" id="191816"/>
    <lineage>
        <taxon>Eukaryota</taxon>
        <taxon>Metazoa</taxon>
        <taxon>Chordata</taxon>
        <taxon>Craniata</taxon>
        <taxon>Vertebrata</taxon>
        <taxon>Euteleostomi</taxon>
        <taxon>Mammalia</taxon>
        <taxon>Eutheria</taxon>
        <taxon>Laurasiatheria</taxon>
        <taxon>Carnivora</taxon>
        <taxon>Feliformia</taxon>
        <taxon>Felidae</taxon>
        <taxon>Felinae</taxon>
        <taxon>Lynx</taxon>
    </lineage>
</organism>
<evidence type="ECO:0000313" key="21">
    <source>
        <dbReference type="EMBL" id="VFV42373.1"/>
    </source>
</evidence>
<keyword evidence="10" id="KW-0747">Spliceosome</keyword>
<evidence type="ECO:0000256" key="3">
    <source>
        <dbReference type="ARBA" id="ARBA00004324"/>
    </source>
</evidence>
<dbReference type="GO" id="GO:0016607">
    <property type="term" value="C:nuclear speck"/>
    <property type="evidence" value="ECO:0007669"/>
    <property type="project" value="UniProtKB-SubCell"/>
</dbReference>
<feature type="compositionally biased region" description="Acidic residues" evidence="19">
    <location>
        <begin position="153"/>
        <end position="163"/>
    </location>
</feature>
<dbReference type="InterPro" id="IPR023578">
    <property type="entry name" value="Ras_GEF_dom_sf"/>
</dbReference>
<keyword evidence="7" id="KW-0813">Transport</keyword>
<feature type="compositionally biased region" description="Acidic residues" evidence="19">
    <location>
        <begin position="172"/>
        <end position="187"/>
    </location>
</feature>
<dbReference type="InterPro" id="IPR001895">
    <property type="entry name" value="RASGEF_cat_dom"/>
</dbReference>
<feature type="compositionally biased region" description="Basic and acidic residues" evidence="19">
    <location>
        <begin position="237"/>
        <end position="257"/>
    </location>
</feature>
<feature type="region of interest" description="Disordered" evidence="19">
    <location>
        <begin position="750"/>
        <end position="820"/>
    </location>
</feature>
<dbReference type="SMART" id="SM01044">
    <property type="entry name" value="Btz"/>
    <property type="match status" value="1"/>
</dbReference>
<dbReference type="GO" id="GO:0005085">
    <property type="term" value="F:guanyl-nucleotide exchange factor activity"/>
    <property type="evidence" value="ECO:0007669"/>
    <property type="project" value="UniProtKB-KW"/>
</dbReference>
<evidence type="ECO:0000256" key="2">
    <source>
        <dbReference type="ARBA" id="ARBA00004279"/>
    </source>
</evidence>
<dbReference type="GO" id="GO:0048471">
    <property type="term" value="C:perinuclear region of cytoplasm"/>
    <property type="evidence" value="ECO:0007669"/>
    <property type="project" value="UniProtKB-SubCell"/>
</dbReference>
<reference evidence="21 22" key="1">
    <citation type="submission" date="2019-01" db="EMBL/GenBank/DDBJ databases">
        <authorList>
            <person name="Alioto T."/>
            <person name="Alioto T."/>
        </authorList>
    </citation>
    <scope>NUCLEOTIDE SEQUENCE [LARGE SCALE GENOMIC DNA]</scope>
</reference>
<evidence type="ECO:0000256" key="13">
    <source>
        <dbReference type="ARBA" id="ARBA00022884"/>
    </source>
</evidence>
<evidence type="ECO:0000256" key="17">
    <source>
        <dbReference type="ARBA" id="ARBA00023273"/>
    </source>
</evidence>
<dbReference type="GO" id="GO:0030425">
    <property type="term" value="C:dendrite"/>
    <property type="evidence" value="ECO:0007669"/>
    <property type="project" value="UniProtKB-SubCell"/>
</dbReference>
<dbReference type="SMART" id="SM00147">
    <property type="entry name" value="RasGEF"/>
    <property type="match status" value="1"/>
</dbReference>
<name>A0A485PE16_LYNPA</name>
<evidence type="ECO:0000256" key="14">
    <source>
        <dbReference type="ARBA" id="ARBA00023161"/>
    </source>
</evidence>
<feature type="compositionally biased region" description="Low complexity" evidence="19">
    <location>
        <begin position="791"/>
        <end position="806"/>
    </location>
</feature>
<dbReference type="GO" id="GO:0010494">
    <property type="term" value="C:cytoplasmic stress granule"/>
    <property type="evidence" value="ECO:0007669"/>
    <property type="project" value="UniProtKB-SubCell"/>
</dbReference>
<evidence type="ECO:0000256" key="5">
    <source>
        <dbReference type="ARBA" id="ARBA00009548"/>
    </source>
</evidence>
<dbReference type="PROSITE" id="PS50009">
    <property type="entry name" value="RASGEF_CAT"/>
    <property type="match status" value="1"/>
</dbReference>
<dbReference type="GO" id="GO:0000184">
    <property type="term" value="P:nuclear-transcribed mRNA catabolic process, nonsense-mediated decay"/>
    <property type="evidence" value="ECO:0007669"/>
    <property type="project" value="UniProtKB-KW"/>
</dbReference>
<keyword evidence="16" id="KW-0539">Nucleus</keyword>
<gene>
    <name evidence="21" type="ORF">LYPA_23C017608</name>
</gene>
<feature type="compositionally biased region" description="Basic and acidic residues" evidence="19">
    <location>
        <begin position="324"/>
        <end position="334"/>
    </location>
</feature>
<comment type="similarity">
    <text evidence="5">Belongs to the CASC3 family.</text>
</comment>
<dbReference type="InterPro" id="IPR029071">
    <property type="entry name" value="Ubiquitin-like_domsf"/>
</dbReference>
<evidence type="ECO:0000256" key="1">
    <source>
        <dbReference type="ARBA" id="ARBA00004210"/>
    </source>
</evidence>
<dbReference type="Gene3D" id="1.20.870.10">
    <property type="entry name" value="Son of sevenless (SoS) protein Chain: S domain 1"/>
    <property type="match status" value="1"/>
</dbReference>
<dbReference type="Gene3D" id="3.10.20.90">
    <property type="entry name" value="Phosphatidylinositol 3-kinase Catalytic Subunit, Chain A, domain 1"/>
    <property type="match status" value="1"/>
</dbReference>
<evidence type="ECO:0000256" key="19">
    <source>
        <dbReference type="SAM" id="MobiDB-lite"/>
    </source>
</evidence>
<keyword evidence="13" id="KW-0694">RNA-binding</keyword>
<evidence type="ECO:0000259" key="20">
    <source>
        <dbReference type="PROSITE" id="PS50009"/>
    </source>
</evidence>
<evidence type="ECO:0000256" key="18">
    <source>
        <dbReference type="PROSITE-ProRule" id="PRU00168"/>
    </source>
</evidence>
<dbReference type="SUPFAM" id="SSF54236">
    <property type="entry name" value="Ubiquitin-like"/>
    <property type="match status" value="1"/>
</dbReference>
<dbReference type="GO" id="GO:0005681">
    <property type="term" value="C:spliceosomal complex"/>
    <property type="evidence" value="ECO:0007669"/>
    <property type="project" value="UniProtKB-KW"/>
</dbReference>
<feature type="compositionally biased region" description="Basic and acidic residues" evidence="19">
    <location>
        <begin position="420"/>
        <end position="434"/>
    </location>
</feature>
<dbReference type="GO" id="GO:0003729">
    <property type="term" value="F:mRNA binding"/>
    <property type="evidence" value="ECO:0007669"/>
    <property type="project" value="InterPro"/>
</dbReference>
<keyword evidence="22" id="KW-1185">Reference proteome</keyword>
<keyword evidence="15" id="KW-0508">mRNA splicing</keyword>
<feature type="region of interest" description="Disordered" evidence="19">
    <location>
        <begin position="1"/>
        <end position="540"/>
    </location>
</feature>